<dbReference type="RefSeq" id="XP_037203664.1">
    <property type="nucleotide sequence ID" value="XM_037356143.1"/>
</dbReference>
<dbReference type="OrthoDB" id="10581084at2759"/>
<dbReference type="EMBL" id="JAAQRI010000210">
    <property type="protein sequence ID" value="KAF5627365.1"/>
    <property type="molecule type" value="Genomic_DNA"/>
</dbReference>
<organism evidence="2 3">
    <name type="scientific">Fusarium tjaetaba</name>
    <dbReference type="NCBI Taxonomy" id="1567544"/>
    <lineage>
        <taxon>Eukaryota</taxon>
        <taxon>Fungi</taxon>
        <taxon>Dikarya</taxon>
        <taxon>Ascomycota</taxon>
        <taxon>Pezizomycotina</taxon>
        <taxon>Sordariomycetes</taxon>
        <taxon>Hypocreomycetidae</taxon>
        <taxon>Hypocreales</taxon>
        <taxon>Nectriaceae</taxon>
        <taxon>Fusarium</taxon>
        <taxon>Fusarium fujikuroi species complex</taxon>
    </lineage>
</organism>
<evidence type="ECO:0000256" key="1">
    <source>
        <dbReference type="SAM" id="MobiDB-lite"/>
    </source>
</evidence>
<proteinExistence type="predicted"/>
<keyword evidence="3" id="KW-1185">Reference proteome</keyword>
<protein>
    <submittedName>
        <fullName evidence="2">Uncharacterized protein</fullName>
    </submittedName>
</protein>
<feature type="compositionally biased region" description="Basic and acidic residues" evidence="1">
    <location>
        <begin position="31"/>
        <end position="62"/>
    </location>
</feature>
<feature type="compositionally biased region" description="Pro residues" evidence="1">
    <location>
        <begin position="16"/>
        <end position="30"/>
    </location>
</feature>
<dbReference type="Proteomes" id="UP000530670">
    <property type="component" value="Unassembled WGS sequence"/>
</dbReference>
<gene>
    <name evidence="2" type="ORF">FTJAE_9242</name>
</gene>
<evidence type="ECO:0000313" key="2">
    <source>
        <dbReference type="EMBL" id="KAF5627365.1"/>
    </source>
</evidence>
<accession>A0A8H5VM44</accession>
<name>A0A8H5VM44_9HYPO</name>
<dbReference type="AlphaFoldDB" id="A0A8H5VM44"/>
<comment type="caution">
    <text evidence="2">The sequence shown here is derived from an EMBL/GenBank/DDBJ whole genome shotgun (WGS) entry which is preliminary data.</text>
</comment>
<sequence>MAFSTENVVCANFGRTPPPPPPPPANPWPRDPGHGNVEEEPRWPDMEYTKGRSDGQIGEERSKTGAVVKPSFLYLALFAFIDDQLHANRAVCSDRACAGQHHTMVYPNSMTRDARCEKREQWNVLRRIDL</sequence>
<dbReference type="GeneID" id="59308413"/>
<evidence type="ECO:0000313" key="3">
    <source>
        <dbReference type="Proteomes" id="UP000530670"/>
    </source>
</evidence>
<reference evidence="2 3" key="1">
    <citation type="submission" date="2020-05" db="EMBL/GenBank/DDBJ databases">
        <title>Identification and distribution of gene clusters putatively required for synthesis of sphingolipid metabolism inhibitors in phylogenetically diverse species of the filamentous fungus Fusarium.</title>
        <authorList>
            <person name="Kim H.-S."/>
            <person name="Busman M."/>
            <person name="Brown D.W."/>
            <person name="Divon H."/>
            <person name="Uhlig S."/>
            <person name="Proctor R.H."/>
        </authorList>
    </citation>
    <scope>NUCLEOTIDE SEQUENCE [LARGE SCALE GENOMIC DNA]</scope>
    <source>
        <strain evidence="2 3">NRRL 66243</strain>
    </source>
</reference>
<feature type="region of interest" description="Disordered" evidence="1">
    <location>
        <begin position="1"/>
        <end position="62"/>
    </location>
</feature>